<dbReference type="Pfam" id="PF00650">
    <property type="entry name" value="CRAL_TRIO"/>
    <property type="match status" value="1"/>
</dbReference>
<dbReference type="SUPFAM" id="SSF46938">
    <property type="entry name" value="CRAL/TRIO N-terminal domain"/>
    <property type="match status" value="1"/>
</dbReference>
<gene>
    <name evidence="3" type="ORF">Ahy_A07g033558</name>
</gene>
<dbReference type="Gene3D" id="3.40.525.10">
    <property type="entry name" value="CRAL-TRIO lipid binding domain"/>
    <property type="match status" value="1"/>
</dbReference>
<accession>A0A445C9J3</accession>
<evidence type="ECO:0000313" key="3">
    <source>
        <dbReference type="EMBL" id="RYR47614.1"/>
    </source>
</evidence>
<proteinExistence type="predicted"/>
<dbReference type="PANTHER" id="PTHR45824">
    <property type="entry name" value="GH16843P"/>
    <property type="match status" value="1"/>
</dbReference>
<dbReference type="InterPro" id="IPR011074">
    <property type="entry name" value="CRAL/TRIO_N_dom"/>
</dbReference>
<reference evidence="3 4" key="1">
    <citation type="submission" date="2019-01" db="EMBL/GenBank/DDBJ databases">
        <title>Sequencing of cultivated peanut Arachis hypogaea provides insights into genome evolution and oil improvement.</title>
        <authorList>
            <person name="Chen X."/>
        </authorList>
    </citation>
    <scope>NUCLEOTIDE SEQUENCE [LARGE SCALE GENOMIC DNA]</scope>
    <source>
        <strain evidence="4">cv. Fuhuasheng</strain>
        <strain evidence="3">GDAAS-fuhuasheng2018</strain>
        <tissue evidence="3">Leaves</tissue>
    </source>
</reference>
<dbReference type="CDD" id="cd00170">
    <property type="entry name" value="SEC14"/>
    <property type="match status" value="1"/>
</dbReference>
<feature type="domain" description="CRAL-TRIO" evidence="2">
    <location>
        <begin position="88"/>
        <end position="252"/>
    </location>
</feature>
<dbReference type="SMART" id="SM00516">
    <property type="entry name" value="SEC14"/>
    <property type="match status" value="1"/>
</dbReference>
<feature type="compositionally biased region" description="Low complexity" evidence="1">
    <location>
        <begin position="279"/>
        <end position="305"/>
    </location>
</feature>
<dbReference type="SUPFAM" id="SSF52087">
    <property type="entry name" value="CRAL/TRIO domain"/>
    <property type="match status" value="1"/>
</dbReference>
<dbReference type="Gramene" id="arahy.Tifrunner.gnm2.ann2.Ah17g457400.1">
    <property type="protein sequence ID" value="arahy.Tifrunner.gnm2.ann2.Ah17g457400.1-CDS"/>
    <property type="gene ID" value="arahy.Tifrunner.gnm2.ann2.Ah17g457400"/>
</dbReference>
<protein>
    <recommendedName>
        <fullName evidence="2">CRAL-TRIO domain-containing protein</fullName>
    </recommendedName>
</protein>
<dbReference type="PROSITE" id="PS50191">
    <property type="entry name" value="CRAL_TRIO"/>
    <property type="match status" value="1"/>
</dbReference>
<dbReference type="EMBL" id="SDMP01000007">
    <property type="protein sequence ID" value="RYR47614.1"/>
    <property type="molecule type" value="Genomic_DNA"/>
</dbReference>
<evidence type="ECO:0000259" key="2">
    <source>
        <dbReference type="PROSITE" id="PS50191"/>
    </source>
</evidence>
<dbReference type="AlphaFoldDB" id="A0A445C9J3"/>
<dbReference type="SMR" id="A0A445C9J3"/>
<dbReference type="SMART" id="SM01100">
    <property type="entry name" value="CRAL_TRIO_N"/>
    <property type="match status" value="1"/>
</dbReference>
<evidence type="ECO:0000256" key="1">
    <source>
        <dbReference type="SAM" id="MobiDB-lite"/>
    </source>
</evidence>
<keyword evidence="4" id="KW-1185">Reference proteome</keyword>
<organism evidence="3 4">
    <name type="scientific">Arachis hypogaea</name>
    <name type="common">Peanut</name>
    <dbReference type="NCBI Taxonomy" id="3818"/>
    <lineage>
        <taxon>Eukaryota</taxon>
        <taxon>Viridiplantae</taxon>
        <taxon>Streptophyta</taxon>
        <taxon>Embryophyta</taxon>
        <taxon>Tracheophyta</taxon>
        <taxon>Spermatophyta</taxon>
        <taxon>Magnoliopsida</taxon>
        <taxon>eudicotyledons</taxon>
        <taxon>Gunneridae</taxon>
        <taxon>Pentapetalae</taxon>
        <taxon>rosids</taxon>
        <taxon>fabids</taxon>
        <taxon>Fabales</taxon>
        <taxon>Fabaceae</taxon>
        <taxon>Papilionoideae</taxon>
        <taxon>50 kb inversion clade</taxon>
        <taxon>dalbergioids sensu lato</taxon>
        <taxon>Dalbergieae</taxon>
        <taxon>Pterocarpus clade</taxon>
        <taxon>Arachis</taxon>
    </lineage>
</organism>
<dbReference type="InterPro" id="IPR052578">
    <property type="entry name" value="PI_Transfer_CRAL-TRIO"/>
</dbReference>
<dbReference type="InterPro" id="IPR001251">
    <property type="entry name" value="CRAL-TRIO_dom"/>
</dbReference>
<sequence length="305" mass="35435">MMSGVNHRNSSTVYKGHEKILISQEEQEKINEVRRLIGPLSAKASVYCSDLSISRYLRSKNWNVKKATQMLQRSLKWREEYKPEEIRWEDVANDAETGKIYMPGYYDRHGRTVLVMRPSRQRSTNDIKEQIMYFVYCLENAIFNLPPNQEEIVWLVDFQGYTLANLSFKITRETAFILQEYYPERLGLGFMYNAPRIFRPFYAMVKPLLESKTYNRIKFGYSNDHNTKKMIEDLFDMDQLDSAFGGNNDTGFDIVKYAERMKEQDKKVASFWALVKTPSSSVSHSASSSDSTSLDPDSDGSNTEN</sequence>
<name>A0A445C9J3_ARAHY</name>
<dbReference type="GO" id="GO:0008526">
    <property type="term" value="F:phosphatidylinositol transfer activity"/>
    <property type="evidence" value="ECO:0007669"/>
    <property type="project" value="TreeGrafter"/>
</dbReference>
<dbReference type="PANTHER" id="PTHR45824:SF8">
    <property type="entry name" value="CRAL-TRIO LIPID BINDING DOMAIN, CRAL_TRIO DOMAIN-CONTAINING PROTEIN-RELATED"/>
    <property type="match status" value="1"/>
</dbReference>
<dbReference type="InterPro" id="IPR036273">
    <property type="entry name" value="CRAL/TRIO_N_dom_sf"/>
</dbReference>
<feature type="region of interest" description="Disordered" evidence="1">
    <location>
        <begin position="277"/>
        <end position="305"/>
    </location>
</feature>
<dbReference type="InterPro" id="IPR036865">
    <property type="entry name" value="CRAL-TRIO_dom_sf"/>
</dbReference>
<evidence type="ECO:0000313" key="4">
    <source>
        <dbReference type="Proteomes" id="UP000289738"/>
    </source>
</evidence>
<dbReference type="OrthoDB" id="75724at2759"/>
<comment type="caution">
    <text evidence="3">The sequence shown here is derived from an EMBL/GenBank/DDBJ whole genome shotgun (WGS) entry which is preliminary data.</text>
</comment>
<dbReference type="FunFam" id="3.40.525.10:FF:000008">
    <property type="entry name" value="Phosphatidylinositol transfer protein 3"/>
    <property type="match status" value="1"/>
</dbReference>
<dbReference type="Proteomes" id="UP000289738">
    <property type="component" value="Chromosome A07"/>
</dbReference>
<dbReference type="EMBL" id="SDMP01000007">
    <property type="protein sequence ID" value="RYR47615.1"/>
    <property type="molecule type" value="Genomic_DNA"/>
</dbReference>